<keyword evidence="3" id="KW-1185">Reference proteome</keyword>
<dbReference type="PANTHER" id="PTHR21427">
    <property type="entry name" value="UBIQUINONE BIOSYNTHESIS PROTEIN COQ9, MITOCHONDRIAL"/>
    <property type="match status" value="1"/>
</dbReference>
<name>A0A9J5Y8B1_SOLCO</name>
<organism evidence="2 3">
    <name type="scientific">Solanum commersonii</name>
    <name type="common">Commerson's wild potato</name>
    <name type="synonym">Commerson's nightshade</name>
    <dbReference type="NCBI Taxonomy" id="4109"/>
    <lineage>
        <taxon>Eukaryota</taxon>
        <taxon>Viridiplantae</taxon>
        <taxon>Streptophyta</taxon>
        <taxon>Embryophyta</taxon>
        <taxon>Tracheophyta</taxon>
        <taxon>Spermatophyta</taxon>
        <taxon>Magnoliopsida</taxon>
        <taxon>eudicotyledons</taxon>
        <taxon>Gunneridae</taxon>
        <taxon>Pentapetalae</taxon>
        <taxon>asterids</taxon>
        <taxon>lamiids</taxon>
        <taxon>Solanales</taxon>
        <taxon>Solanaceae</taxon>
        <taxon>Solanoideae</taxon>
        <taxon>Solaneae</taxon>
        <taxon>Solanum</taxon>
    </lineage>
</organism>
<comment type="pathway">
    <text evidence="1">Cofactor biosynthesis; ubiquinone biosynthesis.</text>
</comment>
<evidence type="ECO:0000313" key="3">
    <source>
        <dbReference type="Proteomes" id="UP000824120"/>
    </source>
</evidence>
<reference evidence="2 3" key="1">
    <citation type="submission" date="2020-09" db="EMBL/GenBank/DDBJ databases">
        <title>De no assembly of potato wild relative species, Solanum commersonii.</title>
        <authorList>
            <person name="Cho K."/>
        </authorList>
    </citation>
    <scope>NUCLEOTIDE SEQUENCE [LARGE SCALE GENOMIC DNA]</scope>
    <source>
        <strain evidence="2">LZ3.2</strain>
        <tissue evidence="2">Leaf</tissue>
    </source>
</reference>
<evidence type="ECO:0000313" key="2">
    <source>
        <dbReference type="EMBL" id="KAG5596143.1"/>
    </source>
</evidence>
<dbReference type="Proteomes" id="UP000824120">
    <property type="component" value="Chromosome 7"/>
</dbReference>
<dbReference type="InterPro" id="IPR012762">
    <property type="entry name" value="Ubiq_biosynth_COQ9"/>
</dbReference>
<dbReference type="GO" id="GO:0005743">
    <property type="term" value="C:mitochondrial inner membrane"/>
    <property type="evidence" value="ECO:0007669"/>
    <property type="project" value="TreeGrafter"/>
</dbReference>
<dbReference type="OrthoDB" id="619536at2759"/>
<gene>
    <name evidence="2" type="ORF">H5410_037375</name>
</gene>
<keyword evidence="1" id="KW-0831">Ubiquinone biosynthesis</keyword>
<dbReference type="GO" id="GO:0008289">
    <property type="term" value="F:lipid binding"/>
    <property type="evidence" value="ECO:0007669"/>
    <property type="project" value="UniProtKB-UniRule"/>
</dbReference>
<evidence type="ECO:0000256" key="1">
    <source>
        <dbReference type="RuleBase" id="RU366063"/>
    </source>
</evidence>
<proteinExistence type="inferred from homology"/>
<accession>A0A9J5Y8B1</accession>
<protein>
    <recommendedName>
        <fullName evidence="1">Ubiquinone biosynthesis protein</fullName>
    </recommendedName>
</protein>
<comment type="similarity">
    <text evidence="1">Belongs to the COQ9 family.</text>
</comment>
<dbReference type="GO" id="GO:0006744">
    <property type="term" value="P:ubiquinone biosynthetic process"/>
    <property type="evidence" value="ECO:0007669"/>
    <property type="project" value="UniProtKB-UniRule"/>
</dbReference>
<dbReference type="AlphaFoldDB" id="A0A9J5Y8B1"/>
<comment type="function">
    <text evidence="1">Membrane-associated protein that warps the membrane surface to access and bind aromatic isoprenes with high specificity, including ubiquinone (CoQ) isoprene intermediates and presents them directly to Coq7, therefore facilitating the Coq7-mediated hydroxylase step. Participates in the biosynthesis of coenzyme Q, also named ubiquinone, an essential lipid-soluble electron transporter for aerobic cellular respiration.</text>
</comment>
<comment type="caution">
    <text evidence="2">The sequence shown here is derived from an EMBL/GenBank/DDBJ whole genome shotgun (WGS) entry which is preliminary data.</text>
</comment>
<keyword evidence="1" id="KW-0496">Mitochondrion</keyword>
<dbReference type="EMBL" id="JACXVP010000007">
    <property type="protein sequence ID" value="KAG5596143.1"/>
    <property type="molecule type" value="Genomic_DNA"/>
</dbReference>
<comment type="subcellular location">
    <subcellularLocation>
        <location evidence="1">Mitochondrion</location>
    </subcellularLocation>
</comment>
<sequence>MSPFQLSEYFQVENRTLVTIKIKQEMTLALEGVFGMSSSYDFRDTWAFLDARTKDAFDLKKTAQEAQRLAEAVGAGMGGSVQGFMKRVFTG</sequence>
<keyword evidence="1" id="KW-0446">Lipid-binding</keyword>
<dbReference type="PANTHER" id="PTHR21427:SF19">
    <property type="entry name" value="UBIQUINONE BIOSYNTHESIS PROTEIN COQ9, MITOCHONDRIAL"/>
    <property type="match status" value="1"/>
</dbReference>